<dbReference type="RefSeq" id="WP_186868447.1">
    <property type="nucleotide sequence ID" value="NZ_JACOOL010000001.1"/>
</dbReference>
<feature type="transmembrane region" description="Helical" evidence="9">
    <location>
        <begin position="130"/>
        <end position="147"/>
    </location>
</feature>
<keyword evidence="6 9" id="KW-1133">Transmembrane helix</keyword>
<evidence type="ECO:0000256" key="2">
    <source>
        <dbReference type="ARBA" id="ARBA00022448"/>
    </source>
</evidence>
<feature type="domain" description="Tripartite ATP-independent periplasmic transporters DctQ component" evidence="10">
    <location>
        <begin position="26"/>
        <end position="155"/>
    </location>
</feature>
<dbReference type="EMBL" id="JACOOL010000001">
    <property type="protein sequence ID" value="MBC5635765.1"/>
    <property type="molecule type" value="Genomic_DNA"/>
</dbReference>
<keyword evidence="4" id="KW-0997">Cell inner membrane</keyword>
<accession>A0A923RG18</accession>
<evidence type="ECO:0000313" key="11">
    <source>
        <dbReference type="EMBL" id="MBC5635765.1"/>
    </source>
</evidence>
<dbReference type="GO" id="GO:0005886">
    <property type="term" value="C:plasma membrane"/>
    <property type="evidence" value="ECO:0007669"/>
    <property type="project" value="UniProtKB-SubCell"/>
</dbReference>
<proteinExistence type="inferred from homology"/>
<evidence type="ECO:0000256" key="9">
    <source>
        <dbReference type="SAM" id="Phobius"/>
    </source>
</evidence>
<organism evidence="11 12">
    <name type="scientific">Ornithinibacillus hominis</name>
    <dbReference type="NCBI Taxonomy" id="2763055"/>
    <lineage>
        <taxon>Bacteria</taxon>
        <taxon>Bacillati</taxon>
        <taxon>Bacillota</taxon>
        <taxon>Bacilli</taxon>
        <taxon>Bacillales</taxon>
        <taxon>Bacillaceae</taxon>
        <taxon>Ornithinibacillus</taxon>
    </lineage>
</organism>
<dbReference type="AlphaFoldDB" id="A0A923RG18"/>
<keyword evidence="7 9" id="KW-0472">Membrane</keyword>
<protein>
    <submittedName>
        <fullName evidence="11">TRAP transporter small permease</fullName>
    </submittedName>
</protein>
<keyword evidence="3" id="KW-1003">Cell membrane</keyword>
<gene>
    <name evidence="11" type="ORF">H8S33_02885</name>
</gene>
<keyword evidence="5 9" id="KW-0812">Transmembrane</keyword>
<feature type="transmembrane region" description="Helical" evidence="9">
    <location>
        <begin position="55"/>
        <end position="79"/>
    </location>
</feature>
<dbReference type="PANTHER" id="PTHR35011">
    <property type="entry name" value="2,3-DIKETO-L-GULONATE TRAP TRANSPORTER SMALL PERMEASE PROTEIN YIAM"/>
    <property type="match status" value="1"/>
</dbReference>
<evidence type="ECO:0000256" key="5">
    <source>
        <dbReference type="ARBA" id="ARBA00022692"/>
    </source>
</evidence>
<dbReference type="InterPro" id="IPR055348">
    <property type="entry name" value="DctQ"/>
</dbReference>
<evidence type="ECO:0000256" key="1">
    <source>
        <dbReference type="ARBA" id="ARBA00004429"/>
    </source>
</evidence>
<reference evidence="11" key="1">
    <citation type="submission" date="2020-08" db="EMBL/GenBank/DDBJ databases">
        <title>Genome public.</title>
        <authorList>
            <person name="Liu C."/>
            <person name="Sun Q."/>
        </authorList>
    </citation>
    <scope>NUCLEOTIDE SEQUENCE</scope>
    <source>
        <strain evidence="11">BX22</strain>
    </source>
</reference>
<dbReference type="Proteomes" id="UP000637359">
    <property type="component" value="Unassembled WGS sequence"/>
</dbReference>
<evidence type="ECO:0000256" key="7">
    <source>
        <dbReference type="ARBA" id="ARBA00023136"/>
    </source>
</evidence>
<dbReference type="GO" id="GO:0022857">
    <property type="term" value="F:transmembrane transporter activity"/>
    <property type="evidence" value="ECO:0007669"/>
    <property type="project" value="TreeGrafter"/>
</dbReference>
<dbReference type="Pfam" id="PF04290">
    <property type="entry name" value="DctQ"/>
    <property type="match status" value="1"/>
</dbReference>
<dbReference type="GO" id="GO:0015740">
    <property type="term" value="P:C4-dicarboxylate transport"/>
    <property type="evidence" value="ECO:0007669"/>
    <property type="project" value="TreeGrafter"/>
</dbReference>
<evidence type="ECO:0000256" key="4">
    <source>
        <dbReference type="ARBA" id="ARBA00022519"/>
    </source>
</evidence>
<comment type="similarity">
    <text evidence="8">Belongs to the TRAP transporter small permease family.</text>
</comment>
<comment type="subcellular location">
    <subcellularLocation>
        <location evidence="1">Cell inner membrane</location>
        <topology evidence="1">Multi-pass membrane protein</topology>
    </subcellularLocation>
</comment>
<evidence type="ECO:0000256" key="3">
    <source>
        <dbReference type="ARBA" id="ARBA00022475"/>
    </source>
</evidence>
<dbReference type="PANTHER" id="PTHR35011:SF2">
    <property type="entry name" value="2,3-DIKETO-L-GULONATE TRAP TRANSPORTER SMALL PERMEASE PROTEIN YIAM"/>
    <property type="match status" value="1"/>
</dbReference>
<evidence type="ECO:0000256" key="6">
    <source>
        <dbReference type="ARBA" id="ARBA00022989"/>
    </source>
</evidence>
<keyword evidence="12" id="KW-1185">Reference proteome</keyword>
<keyword evidence="2" id="KW-0813">Transport</keyword>
<evidence type="ECO:0000313" key="12">
    <source>
        <dbReference type="Proteomes" id="UP000637359"/>
    </source>
</evidence>
<feature type="transmembrane region" description="Helical" evidence="9">
    <location>
        <begin position="15"/>
        <end position="35"/>
    </location>
</feature>
<name>A0A923RG18_9BACI</name>
<comment type="caution">
    <text evidence="11">The sequence shown here is derived from an EMBL/GenBank/DDBJ whole genome shotgun (WGS) entry which is preliminary data.</text>
</comment>
<feature type="transmembrane region" description="Helical" evidence="9">
    <location>
        <begin position="91"/>
        <end position="110"/>
    </location>
</feature>
<evidence type="ECO:0000256" key="8">
    <source>
        <dbReference type="ARBA" id="ARBA00038436"/>
    </source>
</evidence>
<evidence type="ECO:0000259" key="10">
    <source>
        <dbReference type="Pfam" id="PF04290"/>
    </source>
</evidence>
<dbReference type="InterPro" id="IPR007387">
    <property type="entry name" value="TRAP_DctQ"/>
</dbReference>
<sequence length="161" mass="18237">MLTVQKLDKILVKTLYYVCGFLMFLMVSVVTAQVISRYLFNSPLTWTEELARYTFVWVSFLGMAVAIKYGSHIALDMLVRKLTGVSRKTLMVFNNMLVLIFSGILTYSGFEFVKLGARQSSPSLSLPMELVYIVIPISGILLIYFVLSETIQIIRKAGDEQ</sequence>